<gene>
    <name evidence="3" type="ORF">GSTUAT00006285001</name>
</gene>
<feature type="region of interest" description="Disordered" evidence="1">
    <location>
        <begin position="202"/>
        <end position="223"/>
    </location>
</feature>
<dbReference type="Gene3D" id="3.90.1200.10">
    <property type="match status" value="1"/>
</dbReference>
<reference evidence="3" key="1">
    <citation type="submission" date="2015-10" db="EMBL/GenBank/DDBJ databases">
        <authorList>
            <person name="Regsiter A."/>
            <person name="william w."/>
        </authorList>
    </citation>
    <scope>NUCLEOTIDE SEQUENCE</scope>
    <source>
        <strain evidence="3">Montdore</strain>
    </source>
</reference>
<dbReference type="InterPro" id="IPR011009">
    <property type="entry name" value="Kinase-like_dom_sf"/>
</dbReference>
<sequence length="643" mass="72314">MTDLGTIPRSGRLLDPAVYTELLGQYLDVGRRLCKGTEELCTDRGLRLADTSRAYVAMMRVPYAPYYDTNFILKYFRTGRGSQAHREQAELEGASLDHAAEAFRRNNVGRAPRVYALRPALDLIAMECIRGKGYRDSSSGWWTKERMIKFVRQMAVFRLAILTQVENQLGVPRNAPHEGRVGPYCSHVWWEYDKVLGLDGPRPIPKPPRNDTGLPSQRPIGNQMDVATRSATPKPLTLPHMGRHDINFEREPRPTRPEFFSLNHNDLGLGFNVMMRGGKIAAIIDWETASYDPLSMCLVDLTTQTDYDPREWREHAGPNGENFHVLPYRLEADPTEGRMSLATRMGAERKPFPDWEIIENNGGPLCEADFCGDDYPEDLASDEDESIVDAVQMHCDSDVDAEEDCLTPPGGEDDDERPRPNLHRLKGDWYYEPVYALMKEFIRHHRGAGLGPNGEWGKLPEEHSRPLADWDDPLFWRVTQTHFEGRHRQVVDEDRFDVAAAMVEQAVAKAHKAKKKFAVPSRPRRVPTLLNAWGDTAATSEEESSPRSPGSSAGIADWTRRLSPRRKRSITSLMGRKVGPSHDPIPLTAFPGAHAPTKAGRQGAEVNVPSTSDDELVRSVRDAILARVMERLRSVLDSGGENP</sequence>
<evidence type="ECO:0000313" key="4">
    <source>
        <dbReference type="Proteomes" id="UP001412239"/>
    </source>
</evidence>
<evidence type="ECO:0000259" key="2">
    <source>
        <dbReference type="Pfam" id="PF01636"/>
    </source>
</evidence>
<dbReference type="AlphaFoldDB" id="A0A292PPZ2"/>
<name>A0A292PPZ2_9PEZI</name>
<dbReference type="InterPro" id="IPR002575">
    <property type="entry name" value="Aminoglycoside_PTrfase"/>
</dbReference>
<keyword evidence="4" id="KW-1185">Reference proteome</keyword>
<dbReference type="Pfam" id="PF01636">
    <property type="entry name" value="APH"/>
    <property type="match status" value="1"/>
</dbReference>
<dbReference type="SUPFAM" id="SSF56112">
    <property type="entry name" value="Protein kinase-like (PK-like)"/>
    <property type="match status" value="1"/>
</dbReference>
<accession>A0A292PPZ2</accession>
<feature type="region of interest" description="Disordered" evidence="1">
    <location>
        <begin position="400"/>
        <end position="423"/>
    </location>
</feature>
<dbReference type="Proteomes" id="UP001412239">
    <property type="component" value="Unassembled WGS sequence"/>
</dbReference>
<organism evidence="3 4">
    <name type="scientific">Tuber aestivum</name>
    <name type="common">summer truffle</name>
    <dbReference type="NCBI Taxonomy" id="59557"/>
    <lineage>
        <taxon>Eukaryota</taxon>
        <taxon>Fungi</taxon>
        <taxon>Dikarya</taxon>
        <taxon>Ascomycota</taxon>
        <taxon>Pezizomycotina</taxon>
        <taxon>Pezizomycetes</taxon>
        <taxon>Pezizales</taxon>
        <taxon>Tuberaceae</taxon>
        <taxon>Tuber</taxon>
    </lineage>
</organism>
<evidence type="ECO:0000313" key="3">
    <source>
        <dbReference type="EMBL" id="CUS09629.1"/>
    </source>
</evidence>
<proteinExistence type="predicted"/>
<evidence type="ECO:0000256" key="1">
    <source>
        <dbReference type="SAM" id="MobiDB-lite"/>
    </source>
</evidence>
<dbReference type="EMBL" id="LN891075">
    <property type="protein sequence ID" value="CUS09629.1"/>
    <property type="molecule type" value="Genomic_DNA"/>
</dbReference>
<feature type="domain" description="Aminoglycoside phosphotransferase" evidence="2">
    <location>
        <begin position="248"/>
        <end position="296"/>
    </location>
</feature>
<protein>
    <recommendedName>
        <fullName evidence="2">Aminoglycoside phosphotransferase domain-containing protein</fullName>
    </recommendedName>
</protein>
<feature type="region of interest" description="Disordered" evidence="1">
    <location>
        <begin position="536"/>
        <end position="613"/>
    </location>
</feature>
<feature type="compositionally biased region" description="Acidic residues" evidence="1">
    <location>
        <begin position="400"/>
        <end position="415"/>
    </location>
</feature>